<dbReference type="Proteomes" id="UP001250181">
    <property type="component" value="Unassembled WGS sequence"/>
</dbReference>
<dbReference type="CDD" id="cd00090">
    <property type="entry name" value="HTH_ARSR"/>
    <property type="match status" value="1"/>
</dbReference>
<dbReference type="InterPro" id="IPR011991">
    <property type="entry name" value="ArsR-like_HTH"/>
</dbReference>
<evidence type="ECO:0000313" key="1">
    <source>
        <dbReference type="EMBL" id="MDT9681086.1"/>
    </source>
</evidence>
<gene>
    <name evidence="1" type="ORF">RND61_03200</name>
</gene>
<comment type="caution">
    <text evidence="1">The sequence shown here is derived from an EMBL/GenBank/DDBJ whole genome shotgun (WGS) entry which is preliminary data.</text>
</comment>
<dbReference type="RefSeq" id="WP_315876073.1">
    <property type="nucleotide sequence ID" value="NZ_JAWCTQ010000002.1"/>
</dbReference>
<dbReference type="InterPro" id="IPR036388">
    <property type="entry name" value="WH-like_DNA-bd_sf"/>
</dbReference>
<dbReference type="Gene3D" id="1.10.10.10">
    <property type="entry name" value="Winged helix-like DNA-binding domain superfamily/Winged helix DNA-binding domain"/>
    <property type="match status" value="1"/>
</dbReference>
<name>A0ABU3QEJ7_9ACTN</name>
<dbReference type="InterPro" id="IPR036390">
    <property type="entry name" value="WH_DNA-bd_sf"/>
</dbReference>
<protein>
    <submittedName>
        <fullName evidence="1">Winged helix-turn-helix domain-containing protein</fullName>
    </submittedName>
</protein>
<sequence length="339" mass="36819">MVTYTRLALGPLDEVRVSVLPQPGATLMSVVADAFGGPAQGVHPAWRRKVREAVPGDASAVLQPLTARDALRIPHCLSAAAPLWETDPAVQLERLAELSPDVLLHELETWREDGPDGDGVRTGVPPRWRAVAARPRPFLTAYASLLRAVWQVLAPVWDKARPVMDRETQRVGVAAVSGALETVLSGLSPRVGYRPETLRVPDPHPRWCGLDGRRLVLVPVVSGHGASLFSLDLPDVVWLGYPVAELSSLWEGGLRPESADALTFVLGDLRARILRALTITRTMGELARTVACPLATATYHCGQLEAAALLTRERRKQHVWVSRTARGDALVDLLSHADP</sequence>
<accession>A0ABU3QEJ7</accession>
<dbReference type="EMBL" id="JAWCTQ010000002">
    <property type="protein sequence ID" value="MDT9681086.1"/>
    <property type="molecule type" value="Genomic_DNA"/>
</dbReference>
<dbReference type="SUPFAM" id="SSF46785">
    <property type="entry name" value="Winged helix' DNA-binding domain"/>
    <property type="match status" value="1"/>
</dbReference>
<reference evidence="1 2" key="1">
    <citation type="submission" date="2023-09" db="EMBL/GenBank/DDBJ databases">
        <title>Streptomyces sp. nov.: A antagonism against Alternaria gaisen Producing Streptochlin, Isolated from Tamarix root soil.</title>
        <authorList>
            <person name="Chen Y."/>
        </authorList>
    </citation>
    <scope>NUCLEOTIDE SEQUENCE [LARGE SCALE GENOMIC DNA]</scope>
    <source>
        <strain evidence="1 2">TRM76323</strain>
    </source>
</reference>
<organism evidence="1 2">
    <name type="scientific">Streptomyces tamarix</name>
    <dbReference type="NCBI Taxonomy" id="3078565"/>
    <lineage>
        <taxon>Bacteria</taxon>
        <taxon>Bacillati</taxon>
        <taxon>Actinomycetota</taxon>
        <taxon>Actinomycetes</taxon>
        <taxon>Kitasatosporales</taxon>
        <taxon>Streptomycetaceae</taxon>
        <taxon>Streptomyces</taxon>
    </lineage>
</organism>
<evidence type="ECO:0000313" key="2">
    <source>
        <dbReference type="Proteomes" id="UP001250181"/>
    </source>
</evidence>
<proteinExistence type="predicted"/>
<keyword evidence="2" id="KW-1185">Reference proteome</keyword>